<feature type="domain" description="ABC transmembrane type-2" evidence="9">
    <location>
        <begin position="120"/>
        <end position="370"/>
    </location>
</feature>
<evidence type="ECO:0000259" key="9">
    <source>
        <dbReference type="PROSITE" id="PS51012"/>
    </source>
</evidence>
<evidence type="ECO:0000313" key="10">
    <source>
        <dbReference type="EMBL" id="MEX5286064.1"/>
    </source>
</evidence>
<name>A0ABV3X793_9FIRM</name>
<evidence type="ECO:0000256" key="8">
    <source>
        <dbReference type="SAM" id="Phobius"/>
    </source>
</evidence>
<keyword evidence="4" id="KW-1003">Cell membrane</keyword>
<keyword evidence="5 8" id="KW-0812">Transmembrane</keyword>
<dbReference type="PANTHER" id="PTHR30294:SF29">
    <property type="entry name" value="MULTIDRUG ABC TRANSPORTER PERMEASE YBHS-RELATED"/>
    <property type="match status" value="1"/>
</dbReference>
<comment type="caution">
    <text evidence="10">The sequence shown here is derived from an EMBL/GenBank/DDBJ whole genome shotgun (WGS) entry which is preliminary data.</text>
</comment>
<dbReference type="Gene3D" id="3.40.1710.10">
    <property type="entry name" value="abc type-2 transporter like domain"/>
    <property type="match status" value="1"/>
</dbReference>
<dbReference type="InterPro" id="IPR013525">
    <property type="entry name" value="ABC2_TM"/>
</dbReference>
<proteinExistence type="inferred from homology"/>
<dbReference type="InterPro" id="IPR051449">
    <property type="entry name" value="ABC-2_transporter_component"/>
</dbReference>
<reference evidence="10 11" key="1">
    <citation type="submission" date="2023-04" db="EMBL/GenBank/DDBJ databases">
        <title>Genome Sequence of Selenomonas sputigena ATCC 33150.</title>
        <authorList>
            <person name="Miller D.P."/>
            <person name="Anvari S."/>
            <person name="Polson S.W."/>
            <person name="Macdonald M."/>
            <person name="Mcdowell J.V."/>
        </authorList>
    </citation>
    <scope>NUCLEOTIDE SEQUENCE [LARGE SCALE GENOMIC DNA]</scope>
    <source>
        <strain evidence="10 11">ATCC 33150</strain>
    </source>
</reference>
<dbReference type="PROSITE" id="PS51012">
    <property type="entry name" value="ABC_TM2"/>
    <property type="match status" value="1"/>
</dbReference>
<keyword evidence="7 8" id="KW-0472">Membrane</keyword>
<gene>
    <name evidence="10" type="ORF">QCO44_10550</name>
</gene>
<keyword evidence="11" id="KW-1185">Reference proteome</keyword>
<protein>
    <submittedName>
        <fullName evidence="10">ABC transporter permease</fullName>
    </submittedName>
</protein>
<sequence length="373" mass="41499">MNHFAFFRRLAALTRKEFHQLLRDRGSILLGIVLPLVLILIIGYGLSLDVKNVAVAVVLEDSSPTARETLRFLDGSDYFAPTYLHARAEAEEMMRRHEADAILIVPSDFSENLYRGTARLELLLNGVEATTAMSAQGYFEGIILQQALKNSLKNRPVGHAEIINRVWFNDANTSTWFFVPGLLMLVLTIVGVFLTAVVMAREWERGTFEALFVTPVQSIELVLSKMIPYFVIAMTGMVLCLIVGHLLYDLPMRGSLVLILGTAMLYLAMALGLGLVISALTKNQFLACQMALLLSFLPTVMLSGFLFDLQSAPLVIRLVSTLLPMPYFLQLLKSLLLTGNYWPFVLKNSAVLLGFAAFFIGTAFRLTRKKVGE</sequence>
<evidence type="ECO:0000256" key="1">
    <source>
        <dbReference type="ARBA" id="ARBA00004651"/>
    </source>
</evidence>
<comment type="subcellular location">
    <subcellularLocation>
        <location evidence="1">Cell membrane</location>
        <topology evidence="1">Multi-pass membrane protein</topology>
    </subcellularLocation>
</comment>
<evidence type="ECO:0000313" key="11">
    <source>
        <dbReference type="Proteomes" id="UP001559623"/>
    </source>
</evidence>
<evidence type="ECO:0000256" key="5">
    <source>
        <dbReference type="ARBA" id="ARBA00022692"/>
    </source>
</evidence>
<evidence type="ECO:0000256" key="3">
    <source>
        <dbReference type="ARBA" id="ARBA00022448"/>
    </source>
</evidence>
<feature type="transmembrane region" description="Helical" evidence="8">
    <location>
        <begin position="26"/>
        <end position="46"/>
    </location>
</feature>
<feature type="transmembrane region" description="Helical" evidence="8">
    <location>
        <begin position="176"/>
        <end position="199"/>
    </location>
</feature>
<evidence type="ECO:0000256" key="6">
    <source>
        <dbReference type="ARBA" id="ARBA00022989"/>
    </source>
</evidence>
<comment type="similarity">
    <text evidence="2">Belongs to the ABC-2 integral membrane protein family.</text>
</comment>
<evidence type="ECO:0000256" key="4">
    <source>
        <dbReference type="ARBA" id="ARBA00022475"/>
    </source>
</evidence>
<organism evidence="10 11">
    <name type="scientific">Selenomonas sputigena</name>
    <dbReference type="NCBI Taxonomy" id="69823"/>
    <lineage>
        <taxon>Bacteria</taxon>
        <taxon>Bacillati</taxon>
        <taxon>Bacillota</taxon>
        <taxon>Negativicutes</taxon>
        <taxon>Selenomonadales</taxon>
        <taxon>Selenomonadaceae</taxon>
        <taxon>Selenomonas</taxon>
    </lineage>
</organism>
<feature type="transmembrane region" description="Helical" evidence="8">
    <location>
        <begin position="229"/>
        <end position="248"/>
    </location>
</feature>
<feature type="transmembrane region" description="Helical" evidence="8">
    <location>
        <begin position="284"/>
        <end position="307"/>
    </location>
</feature>
<dbReference type="InterPro" id="IPR047817">
    <property type="entry name" value="ABC2_TM_bact-type"/>
</dbReference>
<feature type="transmembrane region" description="Helical" evidence="8">
    <location>
        <begin position="255"/>
        <end position="278"/>
    </location>
</feature>
<feature type="transmembrane region" description="Helical" evidence="8">
    <location>
        <begin position="344"/>
        <end position="364"/>
    </location>
</feature>
<keyword evidence="6 8" id="KW-1133">Transmembrane helix</keyword>
<dbReference type="PANTHER" id="PTHR30294">
    <property type="entry name" value="MEMBRANE COMPONENT OF ABC TRANSPORTER YHHJ-RELATED"/>
    <property type="match status" value="1"/>
</dbReference>
<accession>A0ABV3X793</accession>
<evidence type="ECO:0000256" key="2">
    <source>
        <dbReference type="ARBA" id="ARBA00007783"/>
    </source>
</evidence>
<evidence type="ECO:0000256" key="7">
    <source>
        <dbReference type="ARBA" id="ARBA00023136"/>
    </source>
</evidence>
<keyword evidence="3" id="KW-0813">Transport</keyword>
<dbReference type="Pfam" id="PF12698">
    <property type="entry name" value="ABC2_membrane_3"/>
    <property type="match status" value="1"/>
</dbReference>
<dbReference type="EMBL" id="JARVLH010000007">
    <property type="protein sequence ID" value="MEX5286064.1"/>
    <property type="molecule type" value="Genomic_DNA"/>
</dbReference>
<dbReference type="RefSeq" id="WP_368847780.1">
    <property type="nucleotide sequence ID" value="NZ_CP194411.1"/>
</dbReference>
<dbReference type="Proteomes" id="UP001559623">
    <property type="component" value="Unassembled WGS sequence"/>
</dbReference>